<reference evidence="2" key="1">
    <citation type="submission" date="2016-10" db="EMBL/GenBank/DDBJ databases">
        <authorList>
            <person name="Varghese N."/>
            <person name="Submissions S."/>
        </authorList>
    </citation>
    <scope>NUCLEOTIDE SEQUENCE [LARGE SCALE GENOMIC DNA]</scope>
    <source>
        <strain evidence="2">JCM 10271</strain>
    </source>
</reference>
<proteinExistence type="predicted"/>
<gene>
    <name evidence="1" type="ORF">SAMN05421853_102206</name>
</gene>
<dbReference type="STRING" id="93684.SAMN05421853_102206"/>
<dbReference type="Proteomes" id="UP000243106">
    <property type="component" value="Unassembled WGS sequence"/>
</dbReference>
<dbReference type="EMBL" id="FOXV01000002">
    <property type="protein sequence ID" value="SFQ16340.1"/>
    <property type="molecule type" value="Genomic_DNA"/>
</dbReference>
<organism evidence="1 2">
    <name type="scientific">Roseivivax halotolerans</name>
    <dbReference type="NCBI Taxonomy" id="93684"/>
    <lineage>
        <taxon>Bacteria</taxon>
        <taxon>Pseudomonadati</taxon>
        <taxon>Pseudomonadota</taxon>
        <taxon>Alphaproteobacteria</taxon>
        <taxon>Rhodobacterales</taxon>
        <taxon>Roseobacteraceae</taxon>
        <taxon>Roseivivax</taxon>
    </lineage>
</organism>
<sequence length="119" mass="12417">MSVVSEKGVMRMRSVVILAGAAMALASCGENRVAFGGEFYRANASAPARDRANFVASAGPISKGIEGAAAAAQYEAVQHCIRFLGTSVIDYTVPEGTPPQALPRDGDRVVLRGTCIEES</sequence>
<evidence type="ECO:0000313" key="1">
    <source>
        <dbReference type="EMBL" id="SFQ16340.1"/>
    </source>
</evidence>
<protein>
    <recommendedName>
        <fullName evidence="3">Lipoprotein</fullName>
    </recommendedName>
</protein>
<name>A0A1I5W9B5_9RHOB</name>
<accession>A0A1I5W9B5</accession>
<dbReference type="RefSeq" id="WP_093009478.1">
    <property type="nucleotide sequence ID" value="NZ_FOXV01000002.1"/>
</dbReference>
<evidence type="ECO:0008006" key="3">
    <source>
        <dbReference type="Google" id="ProtNLM"/>
    </source>
</evidence>
<evidence type="ECO:0000313" key="2">
    <source>
        <dbReference type="Proteomes" id="UP000243106"/>
    </source>
</evidence>
<keyword evidence="2" id="KW-1185">Reference proteome</keyword>
<dbReference type="AlphaFoldDB" id="A0A1I5W9B5"/>
<dbReference type="PROSITE" id="PS51257">
    <property type="entry name" value="PROKAR_LIPOPROTEIN"/>
    <property type="match status" value="1"/>
</dbReference>